<keyword evidence="4 7" id="KW-0106">Calcium</keyword>
<evidence type="ECO:0000256" key="3">
    <source>
        <dbReference type="ARBA" id="ARBA00022737"/>
    </source>
</evidence>
<dbReference type="SUPFAM" id="SSF49313">
    <property type="entry name" value="Cadherin-like"/>
    <property type="match status" value="1"/>
</dbReference>
<proteinExistence type="predicted"/>
<keyword evidence="3" id="KW-0677">Repeat</keyword>
<evidence type="ECO:0000256" key="7">
    <source>
        <dbReference type="PROSITE-ProRule" id="PRU00043"/>
    </source>
</evidence>
<dbReference type="GO" id="GO:0005886">
    <property type="term" value="C:plasma membrane"/>
    <property type="evidence" value="ECO:0007669"/>
    <property type="project" value="UniProtKB-SubCell"/>
</dbReference>
<dbReference type="CDD" id="cd11304">
    <property type="entry name" value="Cadherin_repeat"/>
    <property type="match status" value="1"/>
</dbReference>
<organism evidence="9">
    <name type="scientific">Anisakis simplex</name>
    <name type="common">Herring worm</name>
    <dbReference type="NCBI Taxonomy" id="6269"/>
    <lineage>
        <taxon>Eukaryota</taxon>
        <taxon>Metazoa</taxon>
        <taxon>Ecdysozoa</taxon>
        <taxon>Nematoda</taxon>
        <taxon>Chromadorea</taxon>
        <taxon>Rhabditida</taxon>
        <taxon>Spirurina</taxon>
        <taxon>Ascaridomorpha</taxon>
        <taxon>Ascaridoidea</taxon>
        <taxon>Anisakidae</taxon>
        <taxon>Anisakis</taxon>
        <taxon>Anisakis simplex complex</taxon>
    </lineage>
</organism>
<name>A0A0M3JNT6_ANISI</name>
<evidence type="ECO:0000313" key="9">
    <source>
        <dbReference type="WBParaSite" id="ASIM_0000932801-mRNA-1"/>
    </source>
</evidence>
<dbReference type="PRINTS" id="PR00205">
    <property type="entry name" value="CADHERIN"/>
</dbReference>
<dbReference type="Gene3D" id="2.60.40.60">
    <property type="entry name" value="Cadherins"/>
    <property type="match status" value="1"/>
</dbReference>
<keyword evidence="6" id="KW-0472">Membrane</keyword>
<dbReference type="AlphaFoldDB" id="A0A0M3JNT6"/>
<feature type="domain" description="Cadherin" evidence="8">
    <location>
        <begin position="12"/>
        <end position="67"/>
    </location>
</feature>
<accession>A0A0M3JNT6</accession>
<comment type="subcellular location">
    <subcellularLocation>
        <location evidence="1">Membrane</location>
    </subcellularLocation>
</comment>
<evidence type="ECO:0000256" key="6">
    <source>
        <dbReference type="ARBA" id="ARBA00023136"/>
    </source>
</evidence>
<reference evidence="9" key="1">
    <citation type="submission" date="2017-02" db="UniProtKB">
        <authorList>
            <consortium name="WormBaseParasite"/>
        </authorList>
    </citation>
    <scope>IDENTIFICATION</scope>
</reference>
<dbReference type="SMART" id="SM00112">
    <property type="entry name" value="CA"/>
    <property type="match status" value="1"/>
</dbReference>
<dbReference type="Pfam" id="PF00028">
    <property type="entry name" value="Cadherin"/>
    <property type="match status" value="1"/>
</dbReference>
<dbReference type="GO" id="GO:0005509">
    <property type="term" value="F:calcium ion binding"/>
    <property type="evidence" value="ECO:0007669"/>
    <property type="project" value="UniProtKB-UniRule"/>
</dbReference>
<keyword evidence="2" id="KW-0812">Transmembrane</keyword>
<dbReference type="InterPro" id="IPR020894">
    <property type="entry name" value="Cadherin_CS"/>
</dbReference>
<dbReference type="GO" id="GO:0007156">
    <property type="term" value="P:homophilic cell adhesion via plasma membrane adhesion molecules"/>
    <property type="evidence" value="ECO:0007669"/>
    <property type="project" value="InterPro"/>
</dbReference>
<dbReference type="WBParaSite" id="ASIM_0000932801-mRNA-1">
    <property type="protein sequence ID" value="ASIM_0000932801-mRNA-1"/>
    <property type="gene ID" value="ASIM_0000932801"/>
</dbReference>
<dbReference type="InterPro" id="IPR002126">
    <property type="entry name" value="Cadherin-like_dom"/>
</dbReference>
<evidence type="ECO:0000259" key="8">
    <source>
        <dbReference type="PROSITE" id="PS50268"/>
    </source>
</evidence>
<evidence type="ECO:0000256" key="2">
    <source>
        <dbReference type="ARBA" id="ARBA00022692"/>
    </source>
</evidence>
<dbReference type="PROSITE" id="PS50268">
    <property type="entry name" value="CADHERIN_2"/>
    <property type="match status" value="1"/>
</dbReference>
<protein>
    <submittedName>
        <fullName evidence="9">Protocadherin-23 (inferred by orthology to a human protein)</fullName>
    </submittedName>
</protein>
<dbReference type="PROSITE" id="PS00232">
    <property type="entry name" value="CADHERIN_1"/>
    <property type="match status" value="1"/>
</dbReference>
<dbReference type="PANTHER" id="PTHR24026">
    <property type="entry name" value="FAT ATYPICAL CADHERIN-RELATED"/>
    <property type="match status" value="1"/>
</dbReference>
<evidence type="ECO:0000256" key="4">
    <source>
        <dbReference type="ARBA" id="ARBA00022837"/>
    </source>
</evidence>
<evidence type="ECO:0000256" key="5">
    <source>
        <dbReference type="ARBA" id="ARBA00022989"/>
    </source>
</evidence>
<evidence type="ECO:0000256" key="1">
    <source>
        <dbReference type="ARBA" id="ARBA00004370"/>
    </source>
</evidence>
<sequence>LVHVDPSCPVAVRPLTGELALSASLDYEKITRYELVIKARDQGIPPRSSNITVVLNVIDVNDNAPQFDMHLYIVEVVYLGTRY</sequence>
<dbReference type="InterPro" id="IPR015919">
    <property type="entry name" value="Cadherin-like_sf"/>
</dbReference>
<keyword evidence="5" id="KW-1133">Transmembrane helix</keyword>
<dbReference type="PANTHER" id="PTHR24026:SF126">
    <property type="entry name" value="PROTOCADHERIN FAT 4"/>
    <property type="match status" value="1"/>
</dbReference>